<sequence>MEWKITSKKLAVDDKKDYSCLVDDIANSDKIKELSKKYNISENTIHEFISQFLIKVFKEKKNTEEEIIEKFSIPREIVEEVKRQASSSLFLQ</sequence>
<accession>A0A2T9XAQ0</accession>
<dbReference type="AlphaFoldDB" id="A0A2T9XAQ0"/>
<reference evidence="1 2" key="1">
    <citation type="journal article" date="2015" name="Appl. Environ. Microbiol.">
        <title>Nanoarchaeota, Their Sulfolobales Host, and Nanoarchaeota Virus Distribution across Yellowstone National Park Hot Springs.</title>
        <authorList>
            <person name="Munson-McGee J.H."/>
            <person name="Field E.K."/>
            <person name="Bateson M."/>
            <person name="Rooney C."/>
            <person name="Stepanauskas R."/>
            <person name="Young M.J."/>
        </authorList>
    </citation>
    <scope>NUCLEOTIDE SEQUENCE [LARGE SCALE GENOMIC DNA]</scope>
    <source>
        <strain evidence="1">SCGC AC-742_N10</strain>
    </source>
</reference>
<dbReference type="RefSeq" id="WP_013776814.1">
    <property type="nucleotide sequence ID" value="NC_015518.1"/>
</dbReference>
<evidence type="ECO:0000313" key="1">
    <source>
        <dbReference type="EMBL" id="PVU77180.1"/>
    </source>
</evidence>
<comment type="caution">
    <text evidence="1">The sequence shown here is derived from an EMBL/GenBank/DDBJ whole genome shotgun (WGS) entry which is preliminary data.</text>
</comment>
<dbReference type="Proteomes" id="UP000245638">
    <property type="component" value="Unassembled WGS sequence"/>
</dbReference>
<dbReference type="EMBL" id="QEFD01000045">
    <property type="protein sequence ID" value="PVU77180.1"/>
    <property type="molecule type" value="Genomic_DNA"/>
</dbReference>
<organism evidence="1 2">
    <name type="scientific">Acidianus hospitalis</name>
    <dbReference type="NCBI Taxonomy" id="563177"/>
    <lineage>
        <taxon>Archaea</taxon>
        <taxon>Thermoproteota</taxon>
        <taxon>Thermoprotei</taxon>
        <taxon>Sulfolobales</taxon>
        <taxon>Sulfolobaceae</taxon>
        <taxon>Acidianus</taxon>
    </lineage>
</organism>
<protein>
    <submittedName>
        <fullName evidence="1">Uncharacterized protein</fullName>
    </submittedName>
</protein>
<evidence type="ECO:0000313" key="2">
    <source>
        <dbReference type="Proteomes" id="UP000245638"/>
    </source>
</evidence>
<name>A0A2T9XAQ0_9CREN</name>
<gene>
    <name evidence="1" type="ORF">DDW13_01300</name>
</gene>
<proteinExistence type="predicted"/>